<reference evidence="1" key="1">
    <citation type="submission" date="2018-05" db="EMBL/GenBank/DDBJ databases">
        <authorList>
            <person name="Lanie J.A."/>
            <person name="Ng W.-L."/>
            <person name="Kazmierczak K.M."/>
            <person name="Andrzejewski T.M."/>
            <person name="Davidsen T.M."/>
            <person name="Wayne K.J."/>
            <person name="Tettelin H."/>
            <person name="Glass J.I."/>
            <person name="Rusch D."/>
            <person name="Podicherti R."/>
            <person name="Tsui H.-C.T."/>
            <person name="Winkler M.E."/>
        </authorList>
    </citation>
    <scope>NUCLEOTIDE SEQUENCE</scope>
</reference>
<dbReference type="Gene3D" id="1.20.1260.10">
    <property type="match status" value="1"/>
</dbReference>
<organism evidence="1">
    <name type="scientific">marine metagenome</name>
    <dbReference type="NCBI Taxonomy" id="408172"/>
    <lineage>
        <taxon>unclassified sequences</taxon>
        <taxon>metagenomes</taxon>
        <taxon>ecological metagenomes</taxon>
    </lineage>
</organism>
<proteinExistence type="predicted"/>
<evidence type="ECO:0000313" key="1">
    <source>
        <dbReference type="EMBL" id="SVD66560.1"/>
    </source>
</evidence>
<sequence>MMLMFRANPPKSWLPKVIANLGAVLVDHAHLERKAAKSALTLQRYQQLSGRLDDLTSIAIEELEHFKLVLKLLKKRGILFGQAVSSPWLSGIMKTVRKGRDEQVIDHLLCAAMIEGRSCEKFQILSEALVSVDAPLAEFYASLVESEGNHYAAYLL</sequence>
<dbReference type="Pfam" id="PF06175">
    <property type="entry name" value="MiaE"/>
    <property type="match status" value="1"/>
</dbReference>
<dbReference type="PANTHER" id="PTHR42637:SF1">
    <property type="entry name" value="TRNA 2-(METHYLSULFANYL)-N(6)-ISOPENTENYLADENOSINE(37) HYDROXYLASE"/>
    <property type="match status" value="1"/>
</dbReference>
<name>A0A382X6Q3_9ZZZZ</name>
<dbReference type="SUPFAM" id="SSF47240">
    <property type="entry name" value="Ferritin-like"/>
    <property type="match status" value="1"/>
</dbReference>
<protein>
    <recommendedName>
        <fullName evidence="2">tRNA-(Ms[2]io[6]A)-hydroxylase</fullName>
    </recommendedName>
</protein>
<dbReference type="InterPro" id="IPR012347">
    <property type="entry name" value="Ferritin-like"/>
</dbReference>
<dbReference type="GO" id="GO:0045301">
    <property type="term" value="F:tRNA 2-(methylsulfanyl)-N(6)-isopentenyladenosine(37) hydroxylase activity"/>
    <property type="evidence" value="ECO:0007669"/>
    <property type="project" value="InterPro"/>
</dbReference>
<dbReference type="AlphaFoldDB" id="A0A382X6Q3"/>
<dbReference type="GO" id="GO:0006400">
    <property type="term" value="P:tRNA modification"/>
    <property type="evidence" value="ECO:0007669"/>
    <property type="project" value="InterPro"/>
</dbReference>
<dbReference type="PANTHER" id="PTHR42637">
    <property type="entry name" value="TRNA-(MS[2]IO[6]A)-HYDROXYLASE"/>
    <property type="match status" value="1"/>
</dbReference>
<dbReference type="EMBL" id="UINC01165264">
    <property type="protein sequence ID" value="SVD66560.1"/>
    <property type="molecule type" value="Genomic_DNA"/>
</dbReference>
<feature type="non-terminal residue" evidence="1">
    <location>
        <position position="156"/>
    </location>
</feature>
<dbReference type="InterPro" id="IPR009078">
    <property type="entry name" value="Ferritin-like_SF"/>
</dbReference>
<accession>A0A382X6Q3</accession>
<evidence type="ECO:0008006" key="2">
    <source>
        <dbReference type="Google" id="ProtNLM"/>
    </source>
</evidence>
<gene>
    <name evidence="1" type="ORF">METZ01_LOCUS419414</name>
</gene>
<dbReference type="InterPro" id="IPR010386">
    <property type="entry name" value="tRNA-Hydrxlase_MiaE"/>
</dbReference>